<dbReference type="PANTHER" id="PTHR13355">
    <property type="entry name" value="GLUCOSAMINE 6-PHOSPHATE N-ACETYLTRANSFERASE"/>
    <property type="match status" value="1"/>
</dbReference>
<dbReference type="PROSITE" id="PS51186">
    <property type="entry name" value="GNAT"/>
    <property type="match status" value="1"/>
</dbReference>
<dbReference type="AlphaFoldDB" id="A0AAJ2VNF0"/>
<dbReference type="CDD" id="cd04301">
    <property type="entry name" value="NAT_SF"/>
    <property type="match status" value="1"/>
</dbReference>
<comment type="caution">
    <text evidence="2">The sequence shown here is derived from an EMBL/GenBank/DDBJ whole genome shotgun (WGS) entry which is preliminary data.</text>
</comment>
<dbReference type="GO" id="GO:0004343">
    <property type="term" value="F:glucosamine 6-phosphate N-acetyltransferase activity"/>
    <property type="evidence" value="ECO:0007669"/>
    <property type="project" value="TreeGrafter"/>
</dbReference>
<dbReference type="SUPFAM" id="SSF55729">
    <property type="entry name" value="Acyl-CoA N-acyltransferases (Nat)"/>
    <property type="match status" value="1"/>
</dbReference>
<reference evidence="2" key="1">
    <citation type="submission" date="2023-11" db="EMBL/GenBank/DDBJ databases">
        <title>MicrobeMod: A computational toolkit for identifying prokaryotic methylation and restriction-modification with nanopore sequencing.</title>
        <authorList>
            <person name="Crits-Christoph A."/>
            <person name="Kang S.C."/>
            <person name="Lee H."/>
            <person name="Ostrov N."/>
        </authorList>
    </citation>
    <scope>NUCLEOTIDE SEQUENCE</scope>
    <source>
        <strain evidence="2">ATCC BAA-953</strain>
    </source>
</reference>
<dbReference type="EC" id="2.3.1.-" evidence="2"/>
<dbReference type="EMBL" id="JAWXXT010000001">
    <property type="protein sequence ID" value="MDX5976618.1"/>
    <property type="molecule type" value="Genomic_DNA"/>
</dbReference>
<keyword evidence="2" id="KW-0808">Transferase</keyword>
<dbReference type="InterPro" id="IPR016181">
    <property type="entry name" value="Acyl_CoA_acyltransferase"/>
</dbReference>
<organism evidence="2 3">
    <name type="scientific">Vreelandella alkaliphila</name>
    <dbReference type="NCBI Taxonomy" id="272774"/>
    <lineage>
        <taxon>Bacteria</taxon>
        <taxon>Pseudomonadati</taxon>
        <taxon>Pseudomonadota</taxon>
        <taxon>Gammaproteobacteria</taxon>
        <taxon>Oceanospirillales</taxon>
        <taxon>Halomonadaceae</taxon>
        <taxon>Vreelandella</taxon>
    </lineage>
</organism>
<dbReference type="InterPro" id="IPR000182">
    <property type="entry name" value="GNAT_dom"/>
</dbReference>
<evidence type="ECO:0000313" key="2">
    <source>
        <dbReference type="EMBL" id="MDX5976618.1"/>
    </source>
</evidence>
<accession>A0AAJ2VNF0</accession>
<dbReference type="InterPro" id="IPR039143">
    <property type="entry name" value="GNPNAT1-like"/>
</dbReference>
<protein>
    <submittedName>
        <fullName evidence="2">GNAT family N-acetyltransferase</fullName>
        <ecNumber evidence="2">2.3.1.-</ecNumber>
    </submittedName>
</protein>
<keyword evidence="2" id="KW-0012">Acyltransferase</keyword>
<dbReference type="Pfam" id="PF00583">
    <property type="entry name" value="Acetyltransf_1"/>
    <property type="match status" value="1"/>
</dbReference>
<feature type="domain" description="N-acetyltransferase" evidence="1">
    <location>
        <begin position="1"/>
        <end position="142"/>
    </location>
</feature>
<dbReference type="Proteomes" id="UP001276761">
    <property type="component" value="Unassembled WGS sequence"/>
</dbReference>
<gene>
    <name evidence="2" type="ORF">SIL78_03470</name>
</gene>
<dbReference type="Gene3D" id="3.40.630.30">
    <property type="match status" value="1"/>
</dbReference>
<evidence type="ECO:0000313" key="3">
    <source>
        <dbReference type="Proteomes" id="UP001276761"/>
    </source>
</evidence>
<sequence length="144" mass="16286">MEVTIGNDSELIRQAQGIRYQVFTREQQIPAELELDGLDEESFHALVTDNGEPIATARLTVKEDGSSTMARIAVSEVCRGMGVASKVVQAMMQYAQELGVTSIEIHAHTYLRDYYERFGFEFIKEVEVVGEHQLIEMRYQTAHS</sequence>
<name>A0AAJ2VNF0_9GAMM</name>
<dbReference type="PANTHER" id="PTHR13355:SF11">
    <property type="entry name" value="GLUCOSAMINE 6-PHOSPHATE N-ACETYLTRANSFERASE"/>
    <property type="match status" value="1"/>
</dbReference>
<dbReference type="RefSeq" id="WP_027958988.1">
    <property type="nucleotide sequence ID" value="NZ_JABASV010000004.1"/>
</dbReference>
<evidence type="ECO:0000259" key="1">
    <source>
        <dbReference type="PROSITE" id="PS51186"/>
    </source>
</evidence>
<dbReference type="GeneID" id="69283773"/>
<proteinExistence type="predicted"/>